<feature type="region of interest" description="Disordered" evidence="1">
    <location>
        <begin position="364"/>
        <end position="395"/>
    </location>
</feature>
<accession>A0A4P7NGQ7</accession>
<protein>
    <submittedName>
        <fullName evidence="2">Uncharacterized protein</fullName>
    </submittedName>
</protein>
<feature type="compositionally biased region" description="Polar residues" evidence="1">
    <location>
        <begin position="309"/>
        <end position="337"/>
    </location>
</feature>
<evidence type="ECO:0000313" key="2">
    <source>
        <dbReference type="EMBL" id="QBZ61135.1"/>
    </source>
</evidence>
<dbReference type="AlphaFoldDB" id="A0A4P7NGQ7"/>
<feature type="compositionally biased region" description="Low complexity" evidence="1">
    <location>
        <begin position="110"/>
        <end position="119"/>
    </location>
</feature>
<feature type="compositionally biased region" description="Basic and acidic residues" evidence="1">
    <location>
        <begin position="516"/>
        <end position="528"/>
    </location>
</feature>
<reference evidence="2 3" key="1">
    <citation type="journal article" date="2019" name="Mol. Biol. Evol.">
        <title>Blast fungal genomes show frequent chromosomal changes, gene gains and losses, and effector gene turnover.</title>
        <authorList>
            <person name="Gomez Luciano L.B."/>
            <person name="Jason Tsai I."/>
            <person name="Chuma I."/>
            <person name="Tosa Y."/>
            <person name="Chen Y.H."/>
            <person name="Li J.Y."/>
            <person name="Li M.Y."/>
            <person name="Jade Lu M.Y."/>
            <person name="Nakayashiki H."/>
            <person name="Li W.H."/>
        </authorList>
    </citation>
    <scope>NUCLEOTIDE SEQUENCE [LARGE SCALE GENOMIC DNA]</scope>
    <source>
        <strain evidence="2">MZ5-1-6</strain>
    </source>
</reference>
<feature type="region of interest" description="Disordered" evidence="1">
    <location>
        <begin position="1"/>
        <end position="123"/>
    </location>
</feature>
<feature type="compositionally biased region" description="Basic and acidic residues" evidence="1">
    <location>
        <begin position="92"/>
        <end position="101"/>
    </location>
</feature>
<feature type="region of interest" description="Disordered" evidence="1">
    <location>
        <begin position="290"/>
        <end position="337"/>
    </location>
</feature>
<feature type="compositionally biased region" description="Polar residues" evidence="1">
    <location>
        <begin position="364"/>
        <end position="376"/>
    </location>
</feature>
<dbReference type="EMBL" id="CP034207">
    <property type="protein sequence ID" value="QBZ61135.1"/>
    <property type="molecule type" value="Genomic_DNA"/>
</dbReference>
<feature type="compositionally biased region" description="Basic and acidic residues" evidence="1">
    <location>
        <begin position="377"/>
        <end position="394"/>
    </location>
</feature>
<feature type="region of interest" description="Disordered" evidence="1">
    <location>
        <begin position="516"/>
        <end position="544"/>
    </location>
</feature>
<sequence>MHHAIIRPTSPRSPTLDTVDSSKTWHQTGPYDLESASAASQTRTVFTLPAWEESRDKQANDQTVMVGTGPSHSERQSLEAVQTIETEERTEDDSARERADHQQSAPQYASSSRYSSFSDKSVRDGQQQGVYRLENIRLHYVSTEAAEQDATAMGAQTSEIQDQSKRRDVLFGLWNEISCDFAAKARLLRFDSRLAESSRAPLAVALDQMEAYHFQVVKYCMMHVDGFLDCGFNCFLTEEKREEDNADSPEKAKDQDCTLSSNQVCTRTQALGLGIDCCAHHLVKDSPKAGHEVYSEDGDQGHVVFGNSPEGTSNDGKGETPSRSGTGGQTTADSRQSSIAMATENSGTIPTSVETHFSAVSRDGLSTNREVSTISDHSPEEARNSERFLEKEKPTCPTLDQASARFTRSGSSVSALDHCTTTMMRVKRLEAVILSLDRACSQVSEMNDLMGEINRKLRSNYHVLPVGVRNMFSQGLAAKSAKLSQIGSKFCHRMGCEAKRIELVLASVAVPPEVQSIDRTEADSGSRDHQRRSRMRPLKPKMHGALSVNSEVADRREDRGLAQLLKLLPVLNCLVTTRRNYMIDHTA</sequence>
<evidence type="ECO:0000256" key="1">
    <source>
        <dbReference type="SAM" id="MobiDB-lite"/>
    </source>
</evidence>
<evidence type="ECO:0000313" key="3">
    <source>
        <dbReference type="Proteomes" id="UP000294847"/>
    </source>
</evidence>
<name>A0A4P7NGQ7_PYROR</name>
<organism evidence="2 3">
    <name type="scientific">Pyricularia oryzae</name>
    <name type="common">Rice blast fungus</name>
    <name type="synonym">Magnaporthe oryzae</name>
    <dbReference type="NCBI Taxonomy" id="318829"/>
    <lineage>
        <taxon>Eukaryota</taxon>
        <taxon>Fungi</taxon>
        <taxon>Dikarya</taxon>
        <taxon>Ascomycota</taxon>
        <taxon>Pezizomycotina</taxon>
        <taxon>Sordariomycetes</taxon>
        <taxon>Sordariomycetidae</taxon>
        <taxon>Magnaporthales</taxon>
        <taxon>Pyriculariaceae</taxon>
        <taxon>Pyricularia</taxon>
    </lineage>
</organism>
<gene>
    <name evidence="2" type="ORF">PoMZ_08081</name>
</gene>
<dbReference type="Proteomes" id="UP000294847">
    <property type="component" value="Chromosome 4"/>
</dbReference>
<proteinExistence type="predicted"/>
<feature type="compositionally biased region" description="Basic residues" evidence="1">
    <location>
        <begin position="529"/>
        <end position="542"/>
    </location>
</feature>
<feature type="compositionally biased region" description="Polar residues" evidence="1">
    <location>
        <begin position="10"/>
        <end position="27"/>
    </location>
</feature>